<protein>
    <submittedName>
        <fullName evidence="2">Uncharacterized protein</fullName>
    </submittedName>
</protein>
<keyword evidence="1" id="KW-0472">Membrane</keyword>
<reference evidence="3" key="1">
    <citation type="submission" date="2017-08" db="EMBL/GenBank/DDBJ databases">
        <authorList>
            <person name="Varghese N."/>
            <person name="Submissions S."/>
        </authorList>
    </citation>
    <scope>NUCLEOTIDE SEQUENCE [LARGE SCALE GENOMIC DNA]</scope>
    <source>
        <strain evidence="3">JC23</strain>
    </source>
</reference>
<name>A0A285UQM1_9BACL</name>
<dbReference type="Proteomes" id="UP000219252">
    <property type="component" value="Unassembled WGS sequence"/>
</dbReference>
<accession>A0A285UQM1</accession>
<feature type="transmembrane region" description="Helical" evidence="1">
    <location>
        <begin position="12"/>
        <end position="32"/>
    </location>
</feature>
<organism evidence="2 3">
    <name type="scientific">Ureibacillus acetophenoni</name>
    <dbReference type="NCBI Taxonomy" id="614649"/>
    <lineage>
        <taxon>Bacteria</taxon>
        <taxon>Bacillati</taxon>
        <taxon>Bacillota</taxon>
        <taxon>Bacilli</taxon>
        <taxon>Bacillales</taxon>
        <taxon>Caryophanaceae</taxon>
        <taxon>Ureibacillus</taxon>
    </lineage>
</organism>
<evidence type="ECO:0000313" key="2">
    <source>
        <dbReference type="EMBL" id="SOC43688.1"/>
    </source>
</evidence>
<dbReference type="EMBL" id="OBQC01000017">
    <property type="protein sequence ID" value="SOC43688.1"/>
    <property type="molecule type" value="Genomic_DNA"/>
</dbReference>
<gene>
    <name evidence="2" type="ORF">SAMN05877842_11714</name>
</gene>
<keyword evidence="3" id="KW-1185">Reference proteome</keyword>
<keyword evidence="1" id="KW-0812">Transmembrane</keyword>
<evidence type="ECO:0000313" key="3">
    <source>
        <dbReference type="Proteomes" id="UP000219252"/>
    </source>
</evidence>
<dbReference type="RefSeq" id="WP_097150857.1">
    <property type="nucleotide sequence ID" value="NZ_OBQC01000017.1"/>
</dbReference>
<proteinExistence type="predicted"/>
<dbReference type="OrthoDB" id="2881381at2"/>
<keyword evidence="1" id="KW-1133">Transmembrane helix</keyword>
<dbReference type="PROSITE" id="PS51257">
    <property type="entry name" value="PROKAR_LIPOPROTEIN"/>
    <property type="match status" value="1"/>
</dbReference>
<dbReference type="AlphaFoldDB" id="A0A285UQM1"/>
<evidence type="ECO:0000256" key="1">
    <source>
        <dbReference type="SAM" id="Phobius"/>
    </source>
</evidence>
<sequence length="209" mass="24130">MNNKIIQLIYRCYWIGLLLGTVIFTAGCQMVEEIGYKDKVEDKEMNSTEQKSIEISEDNGKFYLNGITLGDTRDQVIELLGTDYLETNKSQEVITNKSQEMLHESMLDYGHLIVNIQNDAVNHITVPNMNEKYYEEMFNLYIEDGIVYTNGKDLNTHSGARIFYSEGHSPILLAKYNNDMKLFLYLYYPEGNFLESIESGDIKKISINE</sequence>